<comment type="caution">
    <text evidence="8">The sequence shown here is derived from an EMBL/GenBank/DDBJ whole genome shotgun (WGS) entry which is preliminary data.</text>
</comment>
<dbReference type="InterPro" id="IPR051401">
    <property type="entry name" value="GtrA_CellWall_Glycosyl"/>
</dbReference>
<dbReference type="Pfam" id="PF04138">
    <property type="entry name" value="GtrA_DPMS_TM"/>
    <property type="match status" value="1"/>
</dbReference>
<feature type="domain" description="GtrA/DPMS transmembrane" evidence="7">
    <location>
        <begin position="20"/>
        <end position="137"/>
    </location>
</feature>
<dbReference type="GO" id="GO:0000271">
    <property type="term" value="P:polysaccharide biosynthetic process"/>
    <property type="evidence" value="ECO:0007669"/>
    <property type="project" value="InterPro"/>
</dbReference>
<evidence type="ECO:0000256" key="5">
    <source>
        <dbReference type="ARBA" id="ARBA00023136"/>
    </source>
</evidence>
<evidence type="ECO:0000313" key="8">
    <source>
        <dbReference type="EMBL" id="PRH85105.1"/>
    </source>
</evidence>
<feature type="transmembrane region" description="Helical" evidence="6">
    <location>
        <begin position="20"/>
        <end position="41"/>
    </location>
</feature>
<dbReference type="Proteomes" id="UP000237682">
    <property type="component" value="Unassembled WGS sequence"/>
</dbReference>
<feature type="transmembrane region" description="Helical" evidence="6">
    <location>
        <begin position="112"/>
        <end position="133"/>
    </location>
</feature>
<evidence type="ECO:0000313" key="9">
    <source>
        <dbReference type="Proteomes" id="UP000237682"/>
    </source>
</evidence>
<proteinExistence type="inferred from homology"/>
<reference evidence="8 9" key="1">
    <citation type="submission" date="2018-02" db="EMBL/GenBank/DDBJ databases">
        <title>Whole genome sequencing of endophytic bacterium.</title>
        <authorList>
            <person name="Eedara R."/>
            <person name="Podile A.R."/>
        </authorList>
    </citation>
    <scope>NUCLEOTIDE SEQUENCE [LARGE SCALE GENOMIC DNA]</scope>
    <source>
        <strain evidence="8 9">RP1T</strain>
    </source>
</reference>
<sequence length="148" mass="15821">MPLSADPSSGWSVRRRLCCFALAGFVGFAFDAGILTLLANFGLDARLARLASFACAMVVTWLINRSLTFGDRAGTNIAAEFLRYLSASALSALVNLGAFMALVTLGGPFARWPVLAVGIAVALSMTLNFWSYFKMVFTPETREPGGTP</sequence>
<protein>
    <submittedName>
        <fullName evidence="8">GtrA family protein</fullName>
    </submittedName>
</protein>
<dbReference type="RefSeq" id="WP_105864687.1">
    <property type="nucleotide sequence ID" value="NZ_PUEJ01000010.1"/>
</dbReference>
<evidence type="ECO:0000256" key="4">
    <source>
        <dbReference type="ARBA" id="ARBA00022989"/>
    </source>
</evidence>
<keyword evidence="4 6" id="KW-1133">Transmembrane helix</keyword>
<evidence type="ECO:0000259" key="7">
    <source>
        <dbReference type="Pfam" id="PF04138"/>
    </source>
</evidence>
<dbReference type="OrthoDB" id="7360864at2"/>
<dbReference type="PANTHER" id="PTHR38459">
    <property type="entry name" value="PROPHAGE BACTOPRENOL-LINKED GLUCOSE TRANSLOCASE HOMOLOG"/>
    <property type="match status" value="1"/>
</dbReference>
<dbReference type="PANTHER" id="PTHR38459:SF1">
    <property type="entry name" value="PROPHAGE BACTOPRENOL-LINKED GLUCOSE TRANSLOCASE HOMOLOG"/>
    <property type="match status" value="1"/>
</dbReference>
<feature type="transmembrane region" description="Helical" evidence="6">
    <location>
        <begin position="47"/>
        <end position="63"/>
    </location>
</feature>
<evidence type="ECO:0000256" key="6">
    <source>
        <dbReference type="SAM" id="Phobius"/>
    </source>
</evidence>
<evidence type="ECO:0000256" key="3">
    <source>
        <dbReference type="ARBA" id="ARBA00022692"/>
    </source>
</evidence>
<keyword evidence="3 6" id="KW-0812">Transmembrane</keyword>
<dbReference type="EMBL" id="PUEJ01000010">
    <property type="protein sequence ID" value="PRH85105.1"/>
    <property type="molecule type" value="Genomic_DNA"/>
</dbReference>
<name>A0A2S9Q6Y9_9HYPH</name>
<dbReference type="InterPro" id="IPR007267">
    <property type="entry name" value="GtrA_DPMS_TM"/>
</dbReference>
<keyword evidence="9" id="KW-1185">Reference proteome</keyword>
<feature type="transmembrane region" description="Helical" evidence="6">
    <location>
        <begin position="84"/>
        <end position="106"/>
    </location>
</feature>
<organism evidence="8 9">
    <name type="scientific">Labrys okinawensis</name>
    <dbReference type="NCBI Taxonomy" id="346911"/>
    <lineage>
        <taxon>Bacteria</taxon>
        <taxon>Pseudomonadati</taxon>
        <taxon>Pseudomonadota</taxon>
        <taxon>Alphaproteobacteria</taxon>
        <taxon>Hyphomicrobiales</taxon>
        <taxon>Xanthobacteraceae</taxon>
        <taxon>Labrys</taxon>
    </lineage>
</organism>
<keyword evidence="5 6" id="KW-0472">Membrane</keyword>
<evidence type="ECO:0000256" key="2">
    <source>
        <dbReference type="ARBA" id="ARBA00009399"/>
    </source>
</evidence>
<evidence type="ECO:0000256" key="1">
    <source>
        <dbReference type="ARBA" id="ARBA00004141"/>
    </source>
</evidence>
<accession>A0A2S9Q6Y9</accession>
<comment type="similarity">
    <text evidence="2">Belongs to the GtrA family.</text>
</comment>
<gene>
    <name evidence="8" type="ORF">C5L14_24535</name>
</gene>
<dbReference type="AlphaFoldDB" id="A0A2S9Q6Y9"/>
<comment type="subcellular location">
    <subcellularLocation>
        <location evidence="1">Membrane</location>
        <topology evidence="1">Multi-pass membrane protein</topology>
    </subcellularLocation>
</comment>
<dbReference type="GO" id="GO:0005886">
    <property type="term" value="C:plasma membrane"/>
    <property type="evidence" value="ECO:0007669"/>
    <property type="project" value="TreeGrafter"/>
</dbReference>